<keyword evidence="1" id="KW-0812">Transmembrane</keyword>
<dbReference type="RefSeq" id="WP_144260495.1">
    <property type="nucleotide sequence ID" value="NZ_QMDX01000001.1"/>
</dbReference>
<proteinExistence type="predicted"/>
<organism evidence="2 3">
    <name type="scientific">Haloglomus irregulare</name>
    <dbReference type="NCBI Taxonomy" id="2234134"/>
    <lineage>
        <taxon>Archaea</taxon>
        <taxon>Methanobacteriati</taxon>
        <taxon>Methanobacteriota</taxon>
        <taxon>Stenosarchaea group</taxon>
        <taxon>Halobacteria</taxon>
        <taxon>Halobacteriales</taxon>
        <taxon>Natronomonadaceae</taxon>
        <taxon>Haloglomus</taxon>
    </lineage>
</organism>
<keyword evidence="1" id="KW-1133">Transmembrane helix</keyword>
<evidence type="ECO:0000313" key="2">
    <source>
        <dbReference type="EMBL" id="TSD16015.1"/>
    </source>
</evidence>
<keyword evidence="3" id="KW-1185">Reference proteome</keyword>
<comment type="caution">
    <text evidence="2">The sequence shown here is derived from an EMBL/GenBank/DDBJ whole genome shotgun (WGS) entry which is preliminary data.</text>
</comment>
<dbReference type="EMBL" id="QMDX01000001">
    <property type="protein sequence ID" value="TSD16015.1"/>
    <property type="molecule type" value="Genomic_DNA"/>
</dbReference>
<dbReference type="InterPro" id="IPR055977">
    <property type="entry name" value="DUF7555"/>
</dbReference>
<dbReference type="InParanoid" id="A0A554NFC4"/>
<gene>
    <name evidence="2" type="ORF">DP107_02200</name>
</gene>
<accession>A0A554NFC4</accession>
<evidence type="ECO:0000313" key="3">
    <source>
        <dbReference type="Proteomes" id="UP000319894"/>
    </source>
</evidence>
<protein>
    <submittedName>
        <fullName evidence="2">Uncharacterized protein</fullName>
    </submittedName>
</protein>
<evidence type="ECO:0000256" key="1">
    <source>
        <dbReference type="SAM" id="Phobius"/>
    </source>
</evidence>
<feature type="transmembrane region" description="Helical" evidence="1">
    <location>
        <begin position="39"/>
        <end position="59"/>
    </location>
</feature>
<keyword evidence="1" id="KW-0472">Membrane</keyword>
<dbReference type="Pfam" id="PF24432">
    <property type="entry name" value="DUF7555"/>
    <property type="match status" value="1"/>
</dbReference>
<sequence>MTSDRALWAIDFAAWVAAVSGVVAVAVGVPTLLVGGLALVKQALFVVGVLMFGIGSFGIQPTPSYKEDKRVTVEGGGEADFEERIHDTLPVEERLPFDDRVSRDVKLFVTSLVVLGVSLLLELGLGVPG</sequence>
<dbReference type="OrthoDB" id="330974at2157"/>
<dbReference type="AlphaFoldDB" id="A0A554NFC4"/>
<feature type="transmembrane region" description="Helical" evidence="1">
    <location>
        <begin position="107"/>
        <end position="127"/>
    </location>
</feature>
<reference evidence="2 3" key="1">
    <citation type="submission" date="2018-06" db="EMBL/GenBank/DDBJ databases">
        <title>Natronomonas sp. F16-60 a new haloarchaeon isolated from a solar saltern of Isla Cristina, Huelva, Spain.</title>
        <authorList>
            <person name="Duran-Viseras A."/>
            <person name="Sanchez-Porro C."/>
            <person name="Ventosa A."/>
        </authorList>
    </citation>
    <scope>NUCLEOTIDE SEQUENCE [LARGE SCALE GENOMIC DNA]</scope>
    <source>
        <strain evidence="2 3">F16-60</strain>
    </source>
</reference>
<name>A0A554NFC4_9EURY</name>
<dbReference type="Proteomes" id="UP000319894">
    <property type="component" value="Unassembled WGS sequence"/>
</dbReference>
<feature type="transmembrane region" description="Helical" evidence="1">
    <location>
        <begin position="12"/>
        <end position="33"/>
    </location>
</feature>